<dbReference type="FunFam" id="1.10.510.10:FF:000084">
    <property type="entry name" value="Wall-associated receptor kinase 2"/>
    <property type="match status" value="1"/>
</dbReference>
<evidence type="ECO:0000256" key="7">
    <source>
        <dbReference type="ARBA" id="ARBA00022741"/>
    </source>
</evidence>
<evidence type="ECO:0000256" key="13">
    <source>
        <dbReference type="ARBA" id="ARBA00023180"/>
    </source>
</evidence>
<dbReference type="CDD" id="cd14066">
    <property type="entry name" value="STKc_IRAK"/>
    <property type="match status" value="1"/>
</dbReference>
<dbReference type="PROSITE" id="PS01187">
    <property type="entry name" value="EGF_CA"/>
    <property type="match status" value="1"/>
</dbReference>
<keyword evidence="3" id="KW-0597">Phosphoprotein</keyword>
<dbReference type="SMART" id="SM00220">
    <property type="entry name" value="S_TKc"/>
    <property type="match status" value="1"/>
</dbReference>
<feature type="transmembrane region" description="Helical" evidence="16">
    <location>
        <begin position="602"/>
        <end position="624"/>
    </location>
</feature>
<dbReference type="GO" id="GO:0005524">
    <property type="term" value="F:ATP binding"/>
    <property type="evidence" value="ECO:0007669"/>
    <property type="project" value="UniProtKB-KW"/>
</dbReference>
<keyword evidence="2" id="KW-0723">Serine/threonine-protein kinase</keyword>
<evidence type="ECO:0000256" key="3">
    <source>
        <dbReference type="ARBA" id="ARBA00022553"/>
    </source>
</evidence>
<evidence type="ECO:0000256" key="9">
    <source>
        <dbReference type="ARBA" id="ARBA00022840"/>
    </source>
</evidence>
<evidence type="ECO:0000256" key="1">
    <source>
        <dbReference type="ARBA" id="ARBA00004479"/>
    </source>
</evidence>
<evidence type="ECO:0000256" key="8">
    <source>
        <dbReference type="ARBA" id="ARBA00022777"/>
    </source>
</evidence>
<sequence length="1001" mass="110026">MHLRNLKIMSTSVFQILLLLVSLMLQASGAAPGLAKPNCAETCGNVTIPFPFGIGAGCFLDEWYQIVCQQNNTVPILKKIGLRVLNISLPDRYVDGMINISLPVIYSNASCGGDGRGAGVSLKGSQFVFSQTRNVFTLVGCNTLATVDTTKSAVVGCRSRCSGTNTSISWNGDCSGRDGCCQSMLPRNLQGFSVDFKEEGGHQGCKYAFLRSDFAGLYDLIFNETVPVVLEWGIANNTDYGRKLIQQSKTVYPSICRTQSVDNSEMLFTQCYCTREYDGNPYLMEGCKGAAPRPSGAAPPRSRYCAETCGSVTIPFPFGIGAGCFLNDWYQIACQQNNMVPILKRIGLRVLNISLPDEDVDGMINVNLPVIYSNASCGDDGRGAMVSLKGSPFVFSQTRNIFTVVGCNAQVTVKSTESAVFGCRSKCVGANFTSSNYSACSESEGCCQSSLPFNLQGFGVDFEEESGHEGCKYAFLRSDSGVYDLRLSDTVPGVLEWGIANNTDYALDLIQQGYHNFNGSFSCTRFESLSSEGEGSVYRYRSYSVDSGEILFVQCHCRMGYHGNAYLIGGCKDIDECNSRCPVPCVDTGASFLCVRGGKTKFILIGVGAGLGTLLLCLALWGLYKYIKKRKEIKLKEKNFKRNGGLLLESELSSEGHVEKNKLFNSKDLEKATNNFNEDRILGQGGQGTVYKGMLTDGKIVAIKKSKAIDEGKVEQFINEVFILSQINHRNIVKLLGCCLETKVPLLVYEFIPNGTLYQYLHDPKEEYHVSWDTRLQIATEIAGALFYLHSAASIPIYHRDIKSTNILLDEKYRAKVADFGTSKSVSLDQTHVTTLVQGTFGYLDPEYFQSSQFTDKSDVYSFGVVLVELLTRQKPISSLREQEGRSLATYFIISMEENQLFDIVDAQVLKEASKEEIASVASLAKRCLNLNGRNRPTMKEVAMELEGMRKLPNPLGIQENQEDREVAESYAAAGKSSKSNINADVTTFSDVQPFLPSEAW</sequence>
<keyword evidence="5 16" id="KW-0812">Transmembrane</keyword>
<feature type="signal peptide" evidence="17">
    <location>
        <begin position="1"/>
        <end position="29"/>
    </location>
</feature>
<keyword evidence="20" id="KW-1185">Reference proteome</keyword>
<evidence type="ECO:0000256" key="15">
    <source>
        <dbReference type="ARBA" id="ARBA00047951"/>
    </source>
</evidence>
<keyword evidence="10 16" id="KW-1133">Transmembrane helix</keyword>
<comment type="subcellular location">
    <subcellularLocation>
        <location evidence="1">Membrane</location>
        <topology evidence="1">Single-pass type I membrane protein</topology>
    </subcellularLocation>
</comment>
<feature type="chain" id="PRO_5044823763" description="Protein kinase domain-containing protein" evidence="17">
    <location>
        <begin position="30"/>
        <end position="1001"/>
    </location>
</feature>
<keyword evidence="6 17" id="KW-0732">Signal</keyword>
<evidence type="ECO:0000256" key="12">
    <source>
        <dbReference type="ARBA" id="ARBA00023157"/>
    </source>
</evidence>
<accession>A0ABD3L5Q6</accession>
<comment type="catalytic activity">
    <reaction evidence="15">
        <text>L-threonyl-[protein] + ATP = O-phospho-L-threonyl-[protein] + ADP + H(+)</text>
        <dbReference type="Rhea" id="RHEA:46608"/>
        <dbReference type="Rhea" id="RHEA-COMP:11060"/>
        <dbReference type="Rhea" id="RHEA-COMP:11605"/>
        <dbReference type="ChEBI" id="CHEBI:15378"/>
        <dbReference type="ChEBI" id="CHEBI:30013"/>
        <dbReference type="ChEBI" id="CHEBI:30616"/>
        <dbReference type="ChEBI" id="CHEBI:61977"/>
        <dbReference type="ChEBI" id="CHEBI:456216"/>
    </reaction>
</comment>
<dbReference type="PANTHER" id="PTHR27005">
    <property type="entry name" value="WALL-ASSOCIATED RECEPTOR KINASE-LIKE 21"/>
    <property type="match status" value="1"/>
</dbReference>
<evidence type="ECO:0000256" key="5">
    <source>
        <dbReference type="ARBA" id="ARBA00022692"/>
    </source>
</evidence>
<evidence type="ECO:0000313" key="20">
    <source>
        <dbReference type="Proteomes" id="UP001634007"/>
    </source>
</evidence>
<dbReference type="EMBL" id="JBJKBG010000003">
    <property type="protein sequence ID" value="KAL3746923.1"/>
    <property type="molecule type" value="Genomic_DNA"/>
</dbReference>
<keyword evidence="11 16" id="KW-0472">Membrane</keyword>
<keyword evidence="12" id="KW-1015">Disulfide bond</keyword>
<evidence type="ECO:0000256" key="16">
    <source>
        <dbReference type="SAM" id="Phobius"/>
    </source>
</evidence>
<dbReference type="GO" id="GO:0004674">
    <property type="term" value="F:protein serine/threonine kinase activity"/>
    <property type="evidence" value="ECO:0007669"/>
    <property type="project" value="UniProtKB-KW"/>
</dbReference>
<organism evidence="19 20">
    <name type="scientific">Eucalyptus globulus</name>
    <name type="common">Tasmanian blue gum</name>
    <dbReference type="NCBI Taxonomy" id="34317"/>
    <lineage>
        <taxon>Eukaryota</taxon>
        <taxon>Viridiplantae</taxon>
        <taxon>Streptophyta</taxon>
        <taxon>Embryophyta</taxon>
        <taxon>Tracheophyta</taxon>
        <taxon>Spermatophyta</taxon>
        <taxon>Magnoliopsida</taxon>
        <taxon>eudicotyledons</taxon>
        <taxon>Gunneridae</taxon>
        <taxon>Pentapetalae</taxon>
        <taxon>rosids</taxon>
        <taxon>malvids</taxon>
        <taxon>Myrtales</taxon>
        <taxon>Myrtaceae</taxon>
        <taxon>Myrtoideae</taxon>
        <taxon>Eucalypteae</taxon>
        <taxon>Eucalyptus</taxon>
    </lineage>
</organism>
<dbReference type="Pfam" id="PF13947">
    <property type="entry name" value="GUB_WAK_bind"/>
    <property type="match status" value="2"/>
</dbReference>
<dbReference type="Gene3D" id="1.10.510.10">
    <property type="entry name" value="Transferase(Phosphotransferase) domain 1"/>
    <property type="match status" value="1"/>
</dbReference>
<keyword evidence="9" id="KW-0067">ATP-binding</keyword>
<evidence type="ECO:0000256" key="14">
    <source>
        <dbReference type="ARBA" id="ARBA00047558"/>
    </source>
</evidence>
<dbReference type="Gene3D" id="3.30.200.20">
    <property type="entry name" value="Phosphorylase Kinase, domain 1"/>
    <property type="match status" value="1"/>
</dbReference>
<comment type="caution">
    <text evidence="19">The sequence shown here is derived from an EMBL/GenBank/DDBJ whole genome shotgun (WGS) entry which is preliminary data.</text>
</comment>
<dbReference type="PROSITE" id="PS50011">
    <property type="entry name" value="PROTEIN_KINASE_DOM"/>
    <property type="match status" value="1"/>
</dbReference>
<dbReference type="GO" id="GO:0016020">
    <property type="term" value="C:membrane"/>
    <property type="evidence" value="ECO:0007669"/>
    <property type="project" value="UniProtKB-SubCell"/>
</dbReference>
<name>A0ABD3L5Q6_EUCGL</name>
<evidence type="ECO:0000256" key="6">
    <source>
        <dbReference type="ARBA" id="ARBA00022729"/>
    </source>
</evidence>
<evidence type="ECO:0000256" key="17">
    <source>
        <dbReference type="SAM" id="SignalP"/>
    </source>
</evidence>
<evidence type="ECO:0000256" key="11">
    <source>
        <dbReference type="ARBA" id="ARBA00023136"/>
    </source>
</evidence>
<dbReference type="InterPro" id="IPR011009">
    <property type="entry name" value="Kinase-like_dom_sf"/>
</dbReference>
<dbReference type="InterPro" id="IPR025287">
    <property type="entry name" value="WAK_GUB"/>
</dbReference>
<keyword evidence="7" id="KW-0547">Nucleotide-binding</keyword>
<dbReference type="FunFam" id="3.30.200.20:FF:000043">
    <property type="entry name" value="Wall-associated receptor kinase 2"/>
    <property type="match status" value="1"/>
</dbReference>
<dbReference type="PANTHER" id="PTHR27005:SF526">
    <property type="entry name" value="WALL ASSOCIATED KINASE-LIKE PROTEIN"/>
    <property type="match status" value="1"/>
</dbReference>
<evidence type="ECO:0000256" key="4">
    <source>
        <dbReference type="ARBA" id="ARBA00022679"/>
    </source>
</evidence>
<dbReference type="Pfam" id="PF00069">
    <property type="entry name" value="Pkinase"/>
    <property type="match status" value="1"/>
</dbReference>
<dbReference type="PROSITE" id="PS00108">
    <property type="entry name" value="PROTEIN_KINASE_ST"/>
    <property type="match status" value="1"/>
</dbReference>
<dbReference type="InterPro" id="IPR045274">
    <property type="entry name" value="WAK-like"/>
</dbReference>
<keyword evidence="13" id="KW-0325">Glycoprotein</keyword>
<evidence type="ECO:0000256" key="2">
    <source>
        <dbReference type="ARBA" id="ARBA00022527"/>
    </source>
</evidence>
<evidence type="ECO:0000256" key="10">
    <source>
        <dbReference type="ARBA" id="ARBA00022989"/>
    </source>
</evidence>
<dbReference type="AlphaFoldDB" id="A0ABD3L5Q6"/>
<protein>
    <recommendedName>
        <fullName evidence="18">Protein kinase domain-containing protein</fullName>
    </recommendedName>
</protein>
<gene>
    <name evidence="19" type="ORF">ACJRO7_015802</name>
</gene>
<dbReference type="InterPro" id="IPR000719">
    <property type="entry name" value="Prot_kinase_dom"/>
</dbReference>
<reference evidence="19 20" key="1">
    <citation type="submission" date="2024-11" db="EMBL/GenBank/DDBJ databases">
        <title>Chromosome-level genome assembly of Eucalyptus globulus Labill. provides insights into its genome evolution.</title>
        <authorList>
            <person name="Li X."/>
        </authorList>
    </citation>
    <scope>NUCLEOTIDE SEQUENCE [LARGE SCALE GENOMIC DNA]</scope>
    <source>
        <strain evidence="19">CL2024</strain>
        <tissue evidence="19">Fresh tender leaves</tissue>
    </source>
</reference>
<keyword evidence="4" id="KW-0808">Transferase</keyword>
<dbReference type="InterPro" id="IPR008271">
    <property type="entry name" value="Ser/Thr_kinase_AS"/>
</dbReference>
<evidence type="ECO:0000259" key="18">
    <source>
        <dbReference type="PROSITE" id="PS50011"/>
    </source>
</evidence>
<proteinExistence type="predicted"/>
<dbReference type="InterPro" id="IPR018097">
    <property type="entry name" value="EGF_Ca-bd_CS"/>
</dbReference>
<keyword evidence="8" id="KW-0418">Kinase</keyword>
<dbReference type="SUPFAM" id="SSF56112">
    <property type="entry name" value="Protein kinase-like (PK-like)"/>
    <property type="match status" value="1"/>
</dbReference>
<feature type="domain" description="Protein kinase" evidence="18">
    <location>
        <begin position="676"/>
        <end position="952"/>
    </location>
</feature>
<comment type="catalytic activity">
    <reaction evidence="14">
        <text>L-seryl-[protein] + ATP = O-phospho-L-seryl-[protein] + ADP + H(+)</text>
        <dbReference type="Rhea" id="RHEA:17989"/>
        <dbReference type="Rhea" id="RHEA-COMP:9863"/>
        <dbReference type="Rhea" id="RHEA-COMP:11604"/>
        <dbReference type="ChEBI" id="CHEBI:15378"/>
        <dbReference type="ChEBI" id="CHEBI:29999"/>
        <dbReference type="ChEBI" id="CHEBI:30616"/>
        <dbReference type="ChEBI" id="CHEBI:83421"/>
        <dbReference type="ChEBI" id="CHEBI:456216"/>
    </reaction>
</comment>
<evidence type="ECO:0000313" key="19">
    <source>
        <dbReference type="EMBL" id="KAL3746923.1"/>
    </source>
</evidence>
<dbReference type="Proteomes" id="UP001634007">
    <property type="component" value="Unassembled WGS sequence"/>
</dbReference>